<accession>A0A919MEX5</accession>
<name>A0A919MEX5_9ACTN</name>
<reference evidence="1" key="1">
    <citation type="submission" date="2021-01" db="EMBL/GenBank/DDBJ databases">
        <title>Whole genome shotgun sequence of Actinoplanes cyaneus NBRC 14990.</title>
        <authorList>
            <person name="Komaki H."/>
            <person name="Tamura T."/>
        </authorList>
    </citation>
    <scope>NUCLEOTIDE SEQUENCE</scope>
    <source>
        <strain evidence="1">NBRC 14990</strain>
    </source>
</reference>
<dbReference type="Proteomes" id="UP000619479">
    <property type="component" value="Unassembled WGS sequence"/>
</dbReference>
<protein>
    <submittedName>
        <fullName evidence="1">Uncharacterized protein</fullName>
    </submittedName>
</protein>
<comment type="caution">
    <text evidence="1">The sequence shown here is derived from an EMBL/GenBank/DDBJ whole genome shotgun (WGS) entry which is preliminary data.</text>
</comment>
<dbReference type="RefSeq" id="WP_203748885.1">
    <property type="nucleotide sequence ID" value="NZ_BAAAUC010000051.1"/>
</dbReference>
<gene>
    <name evidence="1" type="ORF">Acy02nite_65120</name>
</gene>
<keyword evidence="2" id="KW-1185">Reference proteome</keyword>
<evidence type="ECO:0000313" key="1">
    <source>
        <dbReference type="EMBL" id="GID68631.1"/>
    </source>
</evidence>
<dbReference type="AlphaFoldDB" id="A0A919MEX5"/>
<dbReference type="EMBL" id="BOMH01000050">
    <property type="protein sequence ID" value="GID68631.1"/>
    <property type="molecule type" value="Genomic_DNA"/>
</dbReference>
<organism evidence="1 2">
    <name type="scientific">Actinoplanes cyaneus</name>
    <dbReference type="NCBI Taxonomy" id="52696"/>
    <lineage>
        <taxon>Bacteria</taxon>
        <taxon>Bacillati</taxon>
        <taxon>Actinomycetota</taxon>
        <taxon>Actinomycetes</taxon>
        <taxon>Micromonosporales</taxon>
        <taxon>Micromonosporaceae</taxon>
        <taxon>Actinoplanes</taxon>
    </lineage>
</organism>
<proteinExistence type="predicted"/>
<evidence type="ECO:0000313" key="2">
    <source>
        <dbReference type="Proteomes" id="UP000619479"/>
    </source>
</evidence>
<sequence>MEASSISAIAGSVSATIGMASAVIAAISARNSSRSAQASRDALQDTRVQRAVDNARAELRLLAEVTDAVHSMTTALGNAQRDPAGLAAARADLRRVLIVAGYRSDRAQALLSADRPISAADATALDEELTRKSADWHGVLRRAG</sequence>